<reference evidence="2 3" key="1">
    <citation type="journal article" date="2018" name="Arch. Microbiol.">
        <title>Hymenobacter segetis sp. nov., isolated from soil.</title>
        <authorList>
            <person name="Ten L.N."/>
            <person name="Lim S.J."/>
            <person name="Kim B.O."/>
            <person name="Kang I.K."/>
            <person name="Jung H.Y."/>
        </authorList>
    </citation>
    <scope>NUCLEOTIDE SEQUENCE [LARGE SCALE GENOMIC DNA]</scope>
    <source>
        <strain evidence="2 3">S7-3-11</strain>
    </source>
</reference>
<feature type="domain" description="Copper-binding protein MbnP-like" evidence="1">
    <location>
        <begin position="17"/>
        <end position="208"/>
    </location>
</feature>
<dbReference type="EMBL" id="JBCEVZ010000063">
    <property type="protein sequence ID" value="MEL5996240.1"/>
    <property type="molecule type" value="Genomic_DNA"/>
</dbReference>
<comment type="caution">
    <text evidence="2">The sequence shown here is derived from an EMBL/GenBank/DDBJ whole genome shotgun (WGS) entry which is preliminary data.</text>
</comment>
<protein>
    <submittedName>
        <fullName evidence="2">MbnP family protein</fullName>
    </submittedName>
</protein>
<organism evidence="2 3">
    <name type="scientific">Hymenobacter segetis</name>
    <dbReference type="NCBI Taxonomy" id="2025509"/>
    <lineage>
        <taxon>Bacteria</taxon>
        <taxon>Pseudomonadati</taxon>
        <taxon>Bacteroidota</taxon>
        <taxon>Cytophagia</taxon>
        <taxon>Cytophagales</taxon>
        <taxon>Hymenobacteraceae</taxon>
        <taxon>Hymenobacter</taxon>
    </lineage>
</organism>
<dbReference type="Proteomes" id="UP001479606">
    <property type="component" value="Unassembled WGS sequence"/>
</dbReference>
<keyword evidence="3" id="KW-1185">Reference proteome</keyword>
<dbReference type="Pfam" id="PF20243">
    <property type="entry name" value="MbnP"/>
    <property type="match status" value="1"/>
</dbReference>
<evidence type="ECO:0000259" key="1">
    <source>
        <dbReference type="Pfam" id="PF20243"/>
    </source>
</evidence>
<proteinExistence type="predicted"/>
<accession>A0ABU9M004</accession>
<sequence length="247" mass="26442">MLALTGCKKDVEATSPTGTVALEFEQTVGADGLVLDTKTYTTPAGDQFRIGIFRQYISNIVFTKTDGSTYAVPESYYLLDAAKPANQHLALSGVPVGDYKGLTFTIGVDSARNVSGAQKGALDPSNNMFWSWDSGYIFTKLEGYSPQSTTSAITYHIAGFKKPNNTIRTVSPAFPSGTTLLVRADHNPEIHLNMDVMAMFVGKPGVAGTGDIRFNTMPDVQSAGANAVRLANNYAAGMFSIEHIHAN</sequence>
<evidence type="ECO:0000313" key="3">
    <source>
        <dbReference type="Proteomes" id="UP001479606"/>
    </source>
</evidence>
<name>A0ABU9M004_9BACT</name>
<evidence type="ECO:0000313" key="2">
    <source>
        <dbReference type="EMBL" id="MEL5996240.1"/>
    </source>
</evidence>
<dbReference type="InterPro" id="IPR046863">
    <property type="entry name" value="MbnP-like_dom"/>
</dbReference>
<gene>
    <name evidence="2" type="ORF">AAFH49_18640</name>
</gene>